<dbReference type="Pfam" id="PF03808">
    <property type="entry name" value="Glyco_tran_WecG"/>
    <property type="match status" value="1"/>
</dbReference>
<dbReference type="PANTHER" id="PTHR34136:SF1">
    <property type="entry name" value="UDP-N-ACETYL-D-MANNOSAMINURONIC ACID TRANSFERASE"/>
    <property type="match status" value="1"/>
</dbReference>
<dbReference type="AlphaFoldDB" id="A0A2P7B113"/>
<accession>A0A2P7B113</accession>
<organism evidence="3 4">
    <name type="scientific">Phyllobacterium endophyticum</name>
    <dbReference type="NCBI Taxonomy" id="1149773"/>
    <lineage>
        <taxon>Bacteria</taxon>
        <taxon>Pseudomonadati</taxon>
        <taxon>Pseudomonadota</taxon>
        <taxon>Alphaproteobacteria</taxon>
        <taxon>Hyphomicrobiales</taxon>
        <taxon>Phyllobacteriaceae</taxon>
        <taxon>Phyllobacterium</taxon>
    </lineage>
</organism>
<sequence length="252" mass="28483">MARLDLPRRTILGVQVVALPWAEAIEAVRERIVNDRFALVTWLNAHNANLAQESAEFREALNRFLVLPDGFGVDIASKMLHGARFPANLNGTDFIPALLKAEISPMRVGLIGARPGVVKEAAARFGRMAPRHEVRVISDGFFRPEDEPRILQDLEQYHPHILLVAMGVPRQEMFMGRRLTAEHCTLAFGVGALFDFTAGAVPRAPLIVQKLRFEWLYRLAQEPRRLWYRYIVGNPLFLLRVMRAKLKGGKGE</sequence>
<gene>
    <name evidence="3" type="ORF">CU100_05460</name>
</gene>
<keyword evidence="4" id="KW-1185">Reference proteome</keyword>
<proteinExistence type="predicted"/>
<evidence type="ECO:0000313" key="3">
    <source>
        <dbReference type="EMBL" id="PSH60153.1"/>
    </source>
</evidence>
<name>A0A2P7B113_9HYPH</name>
<reference evidence="4" key="1">
    <citation type="submission" date="2017-11" db="EMBL/GenBank/DDBJ databases">
        <authorList>
            <person name="Kuznetsova I."/>
            <person name="Sazanova A."/>
            <person name="Chirak E."/>
            <person name="Safronova V."/>
            <person name="Willems A."/>
        </authorList>
    </citation>
    <scope>NUCLEOTIDE SEQUENCE [LARGE SCALE GENOMIC DNA]</scope>
    <source>
        <strain evidence="4">PEPV15</strain>
    </source>
</reference>
<dbReference type="InterPro" id="IPR004629">
    <property type="entry name" value="WecG_TagA_CpsF"/>
</dbReference>
<dbReference type="NCBIfam" id="TIGR00696">
    <property type="entry name" value="wecG_tagA_cpsF"/>
    <property type="match status" value="1"/>
</dbReference>
<evidence type="ECO:0000313" key="4">
    <source>
        <dbReference type="Proteomes" id="UP000241158"/>
    </source>
</evidence>
<dbReference type="PANTHER" id="PTHR34136">
    <property type="match status" value="1"/>
</dbReference>
<dbReference type="CDD" id="cd06533">
    <property type="entry name" value="Glyco_transf_WecG_TagA"/>
    <property type="match status" value="1"/>
</dbReference>
<dbReference type="EMBL" id="PGGN01000001">
    <property type="protein sequence ID" value="PSH60153.1"/>
    <property type="molecule type" value="Genomic_DNA"/>
</dbReference>
<dbReference type="GO" id="GO:0016758">
    <property type="term" value="F:hexosyltransferase activity"/>
    <property type="evidence" value="ECO:0007669"/>
    <property type="project" value="TreeGrafter"/>
</dbReference>
<dbReference type="OrthoDB" id="9771846at2"/>
<comment type="caution">
    <text evidence="3">The sequence shown here is derived from an EMBL/GenBank/DDBJ whole genome shotgun (WGS) entry which is preliminary data.</text>
</comment>
<keyword evidence="2 3" id="KW-0808">Transferase</keyword>
<evidence type="ECO:0000256" key="1">
    <source>
        <dbReference type="ARBA" id="ARBA00022676"/>
    </source>
</evidence>
<evidence type="ECO:0000256" key="2">
    <source>
        <dbReference type="ARBA" id="ARBA00022679"/>
    </source>
</evidence>
<protein>
    <submittedName>
        <fullName evidence="3">Glycosyltransferase</fullName>
    </submittedName>
</protein>
<keyword evidence="1" id="KW-0328">Glycosyltransferase</keyword>
<dbReference type="Proteomes" id="UP000241158">
    <property type="component" value="Unassembled WGS sequence"/>
</dbReference>